<dbReference type="EMBL" id="LILC01000004">
    <property type="protein sequence ID" value="KOO48640.1"/>
    <property type="molecule type" value="Genomic_DNA"/>
</dbReference>
<keyword evidence="3" id="KW-1185">Reference proteome</keyword>
<sequence length="213" mass="25172">MFWKNNGRKKNLAQIKDRYDENFGTPHRIVKYNWKGGEETSILKDEDFTISRGFFYIFEYAPTAERVVWTYVSLGMSEKSMLNATKSELIWLSHQQNEEIFEFLPSLVSYPFHYDASFDYGQTISNSEAISPFAMNTLLICPAFIEYQDSRSLLELFDCQRKELLWLLPIHSNEKEYMQEKGDFSSLFDLWEEREIDSLMLCDLNRVSTLKPI</sequence>
<evidence type="ECO:0000313" key="2">
    <source>
        <dbReference type="EMBL" id="KOO48640.1"/>
    </source>
</evidence>
<dbReference type="InterPro" id="IPR020941">
    <property type="entry name" value="SUFU-like_domain"/>
</dbReference>
<reference evidence="3" key="1">
    <citation type="submission" date="2015-08" db="EMBL/GenBank/DDBJ databases">
        <title>Fjat-14210 dsm16467.</title>
        <authorList>
            <person name="Liu B."/>
            <person name="Wang J."/>
            <person name="Zhu Y."/>
            <person name="Liu G."/>
            <person name="Chen Q."/>
            <person name="Chen Z."/>
            <person name="Lan J."/>
            <person name="Che J."/>
            <person name="Ge C."/>
            <person name="Shi H."/>
            <person name="Pan Z."/>
            <person name="Liu X."/>
        </authorList>
    </citation>
    <scope>NUCLEOTIDE SEQUENCE [LARGE SCALE GENOMIC DNA]</scope>
    <source>
        <strain evidence="3">DSM 16467</strain>
    </source>
</reference>
<organism evidence="2 3">
    <name type="scientific">Priestia koreensis</name>
    <dbReference type="NCBI Taxonomy" id="284581"/>
    <lineage>
        <taxon>Bacteria</taxon>
        <taxon>Bacillati</taxon>
        <taxon>Bacillota</taxon>
        <taxon>Bacilli</taxon>
        <taxon>Bacillales</taxon>
        <taxon>Bacillaceae</taxon>
        <taxon>Priestia</taxon>
    </lineage>
</organism>
<dbReference type="Proteomes" id="UP000037558">
    <property type="component" value="Unassembled WGS sequence"/>
</dbReference>
<comment type="caution">
    <text evidence="2">The sequence shown here is derived from an EMBL/GenBank/DDBJ whole genome shotgun (WGS) entry which is preliminary data.</text>
</comment>
<evidence type="ECO:0000259" key="1">
    <source>
        <dbReference type="Pfam" id="PF05076"/>
    </source>
</evidence>
<gene>
    <name evidence="2" type="ORF">AMD01_04015</name>
</gene>
<protein>
    <recommendedName>
        <fullName evidence="1">Suppressor of fused-like domain-containing protein</fullName>
    </recommendedName>
</protein>
<evidence type="ECO:0000313" key="3">
    <source>
        <dbReference type="Proteomes" id="UP000037558"/>
    </source>
</evidence>
<accession>A0A0M0LC39</accession>
<feature type="domain" description="Suppressor of fused-like" evidence="1">
    <location>
        <begin position="60"/>
        <end position="206"/>
    </location>
</feature>
<dbReference type="PATRIC" id="fig|284581.3.peg.1591"/>
<dbReference type="Pfam" id="PF05076">
    <property type="entry name" value="SUFU"/>
    <property type="match status" value="1"/>
</dbReference>
<name>A0A0M0LC39_9BACI</name>
<dbReference type="AlphaFoldDB" id="A0A0M0LC39"/>
<proteinExistence type="predicted"/>